<protein>
    <submittedName>
        <fullName evidence="4">PEP-CTERM sorting domain-containing protein</fullName>
    </submittedName>
</protein>
<keyword evidence="1" id="KW-1133">Transmembrane helix</keyword>
<evidence type="ECO:0000313" key="5">
    <source>
        <dbReference type="Proteomes" id="UP000886812"/>
    </source>
</evidence>
<comment type="caution">
    <text evidence="4">The sequence shown here is derived from an EMBL/GenBank/DDBJ whole genome shotgun (WGS) entry which is preliminary data.</text>
</comment>
<feature type="signal peptide" evidence="2">
    <location>
        <begin position="1"/>
        <end position="20"/>
    </location>
</feature>
<feature type="chain" id="PRO_5039065845" evidence="2">
    <location>
        <begin position="21"/>
        <end position="280"/>
    </location>
</feature>
<dbReference type="InterPro" id="IPR013424">
    <property type="entry name" value="Ice-binding_C"/>
</dbReference>
<dbReference type="Proteomes" id="UP000886812">
    <property type="component" value="Unassembled WGS sequence"/>
</dbReference>
<organism evidence="4 5">
    <name type="scientific">Candidatus Spyradosoma merdigallinarum</name>
    <dbReference type="NCBI Taxonomy" id="2840950"/>
    <lineage>
        <taxon>Bacteria</taxon>
        <taxon>Pseudomonadati</taxon>
        <taxon>Verrucomicrobiota</taxon>
        <taxon>Opitutia</taxon>
        <taxon>Opitutia incertae sedis</taxon>
        <taxon>Candidatus Spyradosoma</taxon>
    </lineage>
</organism>
<gene>
    <name evidence="4" type="ORF">IAC75_05555</name>
</gene>
<keyword evidence="1" id="KW-0812">Transmembrane</keyword>
<feature type="domain" description="Ice-binding protein C-terminal" evidence="3">
    <location>
        <begin position="252"/>
        <end position="275"/>
    </location>
</feature>
<dbReference type="AlphaFoldDB" id="A0A9D1NKK6"/>
<evidence type="ECO:0000256" key="1">
    <source>
        <dbReference type="SAM" id="Phobius"/>
    </source>
</evidence>
<reference evidence="4" key="1">
    <citation type="submission" date="2020-10" db="EMBL/GenBank/DDBJ databases">
        <authorList>
            <person name="Gilroy R."/>
        </authorList>
    </citation>
    <scope>NUCLEOTIDE SEQUENCE</scope>
    <source>
        <strain evidence="4">10669</strain>
    </source>
</reference>
<dbReference type="EMBL" id="DVOG01000144">
    <property type="protein sequence ID" value="HIV04595.1"/>
    <property type="molecule type" value="Genomic_DNA"/>
</dbReference>
<sequence>MKKYLSIAALLAAGAAFANAASVTYGEEGTENTVSAGELNIYMLSGENPYKSVKISSTEDDDSAVNVSIGTWGVEGTVDGMSVNSSSSHDVNITLRNGTLSGEIDTSGSTGVVNIDLQMGYTPTENGGVSYTTRIAAGTSFVLSSKTTLEFNDMSSGTGVLVWNLSADDVADQNVLISGKGTVKFSENVTIVLNFESEAALNAVVENNASFQLFGENVSATGLSNASWTVQVAGEDTGRTLSVNKDGVATVVPEPSAFGLLAGLGALALVASRRRRTKRA</sequence>
<dbReference type="Pfam" id="PF07589">
    <property type="entry name" value="PEP-CTERM"/>
    <property type="match status" value="1"/>
</dbReference>
<evidence type="ECO:0000259" key="3">
    <source>
        <dbReference type="Pfam" id="PF07589"/>
    </source>
</evidence>
<evidence type="ECO:0000313" key="4">
    <source>
        <dbReference type="EMBL" id="HIV04595.1"/>
    </source>
</evidence>
<name>A0A9D1NKK6_9BACT</name>
<keyword evidence="1" id="KW-0472">Membrane</keyword>
<feature type="transmembrane region" description="Helical" evidence="1">
    <location>
        <begin position="255"/>
        <end position="272"/>
    </location>
</feature>
<keyword evidence="2" id="KW-0732">Signal</keyword>
<dbReference type="NCBIfam" id="TIGR02595">
    <property type="entry name" value="PEP_CTERM"/>
    <property type="match status" value="1"/>
</dbReference>
<reference evidence="4" key="2">
    <citation type="journal article" date="2021" name="PeerJ">
        <title>Extensive microbial diversity within the chicken gut microbiome revealed by metagenomics and culture.</title>
        <authorList>
            <person name="Gilroy R."/>
            <person name="Ravi A."/>
            <person name="Getino M."/>
            <person name="Pursley I."/>
            <person name="Horton D.L."/>
            <person name="Alikhan N.F."/>
            <person name="Baker D."/>
            <person name="Gharbi K."/>
            <person name="Hall N."/>
            <person name="Watson M."/>
            <person name="Adriaenssens E.M."/>
            <person name="Foster-Nyarko E."/>
            <person name="Jarju S."/>
            <person name="Secka A."/>
            <person name="Antonio M."/>
            <person name="Oren A."/>
            <person name="Chaudhuri R.R."/>
            <person name="La Ragione R."/>
            <person name="Hildebrand F."/>
            <person name="Pallen M.J."/>
        </authorList>
    </citation>
    <scope>NUCLEOTIDE SEQUENCE</scope>
    <source>
        <strain evidence="4">10669</strain>
    </source>
</reference>
<evidence type="ECO:0000256" key="2">
    <source>
        <dbReference type="SAM" id="SignalP"/>
    </source>
</evidence>
<proteinExistence type="predicted"/>
<accession>A0A9D1NKK6</accession>